<dbReference type="InterPro" id="IPR010481">
    <property type="entry name" value="Cdc24/Scd1_N"/>
</dbReference>
<feature type="region of interest" description="Disordered" evidence="1">
    <location>
        <begin position="636"/>
        <end position="655"/>
    </location>
</feature>
<dbReference type="Proteomes" id="UP001286456">
    <property type="component" value="Unassembled WGS sequence"/>
</dbReference>
<dbReference type="GO" id="GO:0005634">
    <property type="term" value="C:nucleus"/>
    <property type="evidence" value="ECO:0007669"/>
    <property type="project" value="TreeGrafter"/>
</dbReference>
<sequence length="655" mass="72618">MDPLSAIASVVGIISAASQVAAVLGPYARAGKEAPKIVAQLHSETVATKTVLAALEQLTMVLSKMAAISSITYASLIQIDELRAVLTDGVLLFSELEALVDTLPPLGASSQGARLLASIQWTRKRGALFAVLARLQSFKVSINCILSILQSDSQARAESHQQQLIQNVNEILRNSQTLTQMMLGADDVATTLLDAPRPRASIESPSTPLQIAASGVNALEPRDDRRPRMSVQSTRSLYSMMHFETELKGSRVYRLAKRMSMDFSMRSSFVGTHAWSVFSGLSLGEISNISVLALPIYASDITNPQHYHFGPTMSTVKEDVAPAVDVDQWHFGVLTRLSQLSLYPFASLVAEEKRKATSASKDNSLSTLIAVFRHGLPLLAILDHFDDSLHDEWDSLSSETWMQYRPGTVGEAAVSIFTQACVDHLSLTRSECFTISELMDSDINGQIKVANVIRTILDKLEAMGKISYSAPDSLSNQDSPYFIFFNTYLSDQWLYLSRLEDLLAVKEKLPPPGIPLTANEIQALEYLFTHLSALVDIQRRFLLGLENADLIPYRYLNRYLNRVFREWIDAWGEPFVGFLTCRDPGESAAQTLRQSANRELQGLLGDGLRLVDRSEWPFLKHKKFLEVRRIDELTKSHETPSKQKGLPDNNANMGV</sequence>
<dbReference type="GO" id="GO:0043332">
    <property type="term" value="C:mating projection tip"/>
    <property type="evidence" value="ECO:0007669"/>
    <property type="project" value="TreeGrafter"/>
</dbReference>
<dbReference type="PANTHER" id="PTHR47339:SF1">
    <property type="entry name" value="CELL DIVISION CONTROL PROTEIN 24"/>
    <property type="match status" value="1"/>
</dbReference>
<keyword evidence="4" id="KW-1185">Reference proteome</keyword>
<reference evidence="3" key="2">
    <citation type="submission" date="2023-06" db="EMBL/GenBank/DDBJ databases">
        <authorList>
            <consortium name="Lawrence Berkeley National Laboratory"/>
            <person name="Haridas S."/>
            <person name="Hensen N."/>
            <person name="Bonometti L."/>
            <person name="Westerberg I."/>
            <person name="Brannstrom I.O."/>
            <person name="Guillou S."/>
            <person name="Cros-Aarteil S."/>
            <person name="Calhoun S."/>
            <person name="Kuo A."/>
            <person name="Mondo S."/>
            <person name="Pangilinan J."/>
            <person name="Riley R."/>
            <person name="Labutti K."/>
            <person name="Andreopoulos B."/>
            <person name="Lipzen A."/>
            <person name="Chen C."/>
            <person name="Yanf M."/>
            <person name="Daum C."/>
            <person name="Ng V."/>
            <person name="Clum A."/>
            <person name="Steindorff A."/>
            <person name="Ohm R."/>
            <person name="Martin F."/>
            <person name="Silar P."/>
            <person name="Natvig D."/>
            <person name="Lalanne C."/>
            <person name="Gautier V."/>
            <person name="Ament-Velasquez S.L."/>
            <person name="Kruys A."/>
            <person name="Hutchinson M.I."/>
            <person name="Powell A.J."/>
            <person name="Barry K."/>
            <person name="Miller A.N."/>
            <person name="Grigoriev I.V."/>
            <person name="Debuchy R."/>
            <person name="Gladieux P."/>
            <person name="Thoren M.H."/>
            <person name="Johannesson H."/>
        </authorList>
    </citation>
    <scope>NUCLEOTIDE SEQUENCE</scope>
    <source>
        <strain evidence="3">SMH4131-1</strain>
    </source>
</reference>
<evidence type="ECO:0000259" key="2">
    <source>
        <dbReference type="Pfam" id="PF06395"/>
    </source>
</evidence>
<dbReference type="GO" id="GO:0005737">
    <property type="term" value="C:cytoplasm"/>
    <property type="evidence" value="ECO:0007669"/>
    <property type="project" value="TreeGrafter"/>
</dbReference>
<dbReference type="GO" id="GO:0030010">
    <property type="term" value="P:establishment of cell polarity"/>
    <property type="evidence" value="ECO:0007669"/>
    <property type="project" value="TreeGrafter"/>
</dbReference>
<dbReference type="Pfam" id="PF06395">
    <property type="entry name" value="CDC24"/>
    <property type="match status" value="1"/>
</dbReference>
<dbReference type="GO" id="GO:0000935">
    <property type="term" value="C:division septum"/>
    <property type="evidence" value="ECO:0007669"/>
    <property type="project" value="TreeGrafter"/>
</dbReference>
<protein>
    <recommendedName>
        <fullName evidence="2">Cdc24/Scd1 N-terminal domain-containing protein</fullName>
    </recommendedName>
</protein>
<feature type="domain" description="Cdc24/Scd1 N-terminal" evidence="2">
    <location>
        <begin position="367"/>
        <end position="457"/>
    </location>
</feature>
<gene>
    <name evidence="3" type="ORF">B0T19DRAFT_186010</name>
</gene>
<evidence type="ECO:0000313" key="4">
    <source>
        <dbReference type="Proteomes" id="UP001286456"/>
    </source>
</evidence>
<dbReference type="AlphaFoldDB" id="A0AAE0MDI9"/>
<dbReference type="EMBL" id="JAUEPO010000003">
    <property type="protein sequence ID" value="KAK3328265.1"/>
    <property type="molecule type" value="Genomic_DNA"/>
</dbReference>
<dbReference type="PANTHER" id="PTHR47339">
    <property type="entry name" value="CELL DIVISION CONTROL PROTEIN 24"/>
    <property type="match status" value="1"/>
</dbReference>
<evidence type="ECO:0000256" key="1">
    <source>
        <dbReference type="SAM" id="MobiDB-lite"/>
    </source>
</evidence>
<reference evidence="3" key="1">
    <citation type="journal article" date="2023" name="Mol. Phylogenet. Evol.">
        <title>Genome-scale phylogeny and comparative genomics of the fungal order Sordariales.</title>
        <authorList>
            <person name="Hensen N."/>
            <person name="Bonometti L."/>
            <person name="Westerberg I."/>
            <person name="Brannstrom I.O."/>
            <person name="Guillou S."/>
            <person name="Cros-Aarteil S."/>
            <person name="Calhoun S."/>
            <person name="Haridas S."/>
            <person name="Kuo A."/>
            <person name="Mondo S."/>
            <person name="Pangilinan J."/>
            <person name="Riley R."/>
            <person name="LaButti K."/>
            <person name="Andreopoulos B."/>
            <person name="Lipzen A."/>
            <person name="Chen C."/>
            <person name="Yan M."/>
            <person name="Daum C."/>
            <person name="Ng V."/>
            <person name="Clum A."/>
            <person name="Steindorff A."/>
            <person name="Ohm R.A."/>
            <person name="Martin F."/>
            <person name="Silar P."/>
            <person name="Natvig D.O."/>
            <person name="Lalanne C."/>
            <person name="Gautier V."/>
            <person name="Ament-Velasquez S.L."/>
            <person name="Kruys A."/>
            <person name="Hutchinson M.I."/>
            <person name="Powell A.J."/>
            <person name="Barry K."/>
            <person name="Miller A.N."/>
            <person name="Grigoriev I.V."/>
            <person name="Debuchy R."/>
            <person name="Gladieux P."/>
            <person name="Hiltunen Thoren M."/>
            <person name="Johannesson H."/>
        </authorList>
    </citation>
    <scope>NUCLEOTIDE SEQUENCE</scope>
    <source>
        <strain evidence="3">SMH4131-1</strain>
    </source>
</reference>
<name>A0AAE0MDI9_9PEZI</name>
<organism evidence="3 4">
    <name type="scientific">Cercophora scortea</name>
    <dbReference type="NCBI Taxonomy" id="314031"/>
    <lineage>
        <taxon>Eukaryota</taxon>
        <taxon>Fungi</taxon>
        <taxon>Dikarya</taxon>
        <taxon>Ascomycota</taxon>
        <taxon>Pezizomycotina</taxon>
        <taxon>Sordariomycetes</taxon>
        <taxon>Sordariomycetidae</taxon>
        <taxon>Sordariales</taxon>
        <taxon>Lasiosphaeriaceae</taxon>
        <taxon>Cercophora</taxon>
    </lineage>
</organism>
<accession>A0AAE0MDI9</accession>
<dbReference type="GO" id="GO:0031106">
    <property type="term" value="P:septin ring organization"/>
    <property type="evidence" value="ECO:0007669"/>
    <property type="project" value="TreeGrafter"/>
</dbReference>
<comment type="caution">
    <text evidence="3">The sequence shown here is derived from an EMBL/GenBank/DDBJ whole genome shotgun (WGS) entry which is preliminary data.</text>
</comment>
<proteinExistence type="predicted"/>
<dbReference type="InterPro" id="IPR053026">
    <property type="entry name" value="CDC42_GEF"/>
</dbReference>
<evidence type="ECO:0000313" key="3">
    <source>
        <dbReference type="EMBL" id="KAK3328265.1"/>
    </source>
</evidence>